<dbReference type="AlphaFoldDB" id="A0A3B0MQN9"/>
<dbReference type="PANTHER" id="PTHR42709">
    <property type="entry name" value="ALKALINE PHOSPHATASE LIKE PROTEIN"/>
    <property type="match status" value="1"/>
</dbReference>
<dbReference type="OrthoDB" id="9814483at2"/>
<accession>A0A3B0MQN9</accession>
<keyword evidence="1" id="KW-0472">Membrane</keyword>
<dbReference type="InterPro" id="IPR032816">
    <property type="entry name" value="VTT_dom"/>
</dbReference>
<feature type="transmembrane region" description="Helical" evidence="1">
    <location>
        <begin position="118"/>
        <end position="138"/>
    </location>
</feature>
<sequence length="148" mass="16172">MDLLALFLAALIAATFLPAQSEIVLSALVLAGTQPVWLLLAVATIGNVLGSCVNWAMGRFLMRFAGRRWFPFSAGQIARAQAWYGRYGWWSLFFAWVPIIGDPLTLAAGILREPFWRFLLVVGFGKFARYAALVWALLAAGEGLPAAP</sequence>
<dbReference type="EMBL" id="UIHC01000013">
    <property type="protein sequence ID" value="SUZ31939.1"/>
    <property type="molecule type" value="Genomic_DNA"/>
</dbReference>
<protein>
    <submittedName>
        <fullName evidence="3">Inner membrane protein YqaA</fullName>
    </submittedName>
</protein>
<feature type="transmembrane region" description="Helical" evidence="1">
    <location>
        <begin position="93"/>
        <end position="111"/>
    </location>
</feature>
<keyword evidence="1" id="KW-0812">Transmembrane</keyword>
<feature type="transmembrane region" description="Helical" evidence="1">
    <location>
        <begin position="37"/>
        <end position="57"/>
    </location>
</feature>
<gene>
    <name evidence="3" type="primary">yqaA</name>
    <name evidence="3" type="ORF">ROE7235_01690</name>
</gene>
<evidence type="ECO:0000313" key="3">
    <source>
        <dbReference type="EMBL" id="SUZ31939.1"/>
    </source>
</evidence>
<dbReference type="PANTHER" id="PTHR42709:SF4">
    <property type="entry name" value="INNER MEMBRANE PROTEIN YQAA"/>
    <property type="match status" value="1"/>
</dbReference>
<proteinExistence type="predicted"/>
<keyword evidence="1" id="KW-1133">Transmembrane helix</keyword>
<dbReference type="Proteomes" id="UP000272908">
    <property type="component" value="Unassembled WGS sequence"/>
</dbReference>
<feature type="domain" description="VTT" evidence="2">
    <location>
        <begin position="28"/>
        <end position="134"/>
    </location>
</feature>
<dbReference type="Pfam" id="PF09335">
    <property type="entry name" value="VTT_dom"/>
    <property type="match status" value="1"/>
</dbReference>
<organism evidence="3 4">
    <name type="scientific">Roseinatronobacter ekhonensis</name>
    <dbReference type="NCBI Taxonomy" id="254356"/>
    <lineage>
        <taxon>Bacteria</taxon>
        <taxon>Pseudomonadati</taxon>
        <taxon>Pseudomonadota</taxon>
        <taxon>Alphaproteobacteria</taxon>
        <taxon>Rhodobacterales</taxon>
        <taxon>Paracoccaceae</taxon>
        <taxon>Roseinatronobacter</taxon>
    </lineage>
</organism>
<dbReference type="RefSeq" id="WP_121094553.1">
    <property type="nucleotide sequence ID" value="NZ_UIHC01000013.1"/>
</dbReference>
<evidence type="ECO:0000259" key="2">
    <source>
        <dbReference type="Pfam" id="PF09335"/>
    </source>
</evidence>
<keyword evidence="4" id="KW-1185">Reference proteome</keyword>
<evidence type="ECO:0000256" key="1">
    <source>
        <dbReference type="SAM" id="Phobius"/>
    </source>
</evidence>
<evidence type="ECO:0000313" key="4">
    <source>
        <dbReference type="Proteomes" id="UP000272908"/>
    </source>
</evidence>
<reference evidence="4" key="1">
    <citation type="submission" date="2018-08" db="EMBL/GenBank/DDBJ databases">
        <authorList>
            <person name="Rodrigo-Torres L."/>
            <person name="Arahal R. D."/>
            <person name="Lucena T."/>
        </authorList>
    </citation>
    <scope>NUCLEOTIDE SEQUENCE [LARGE SCALE GENOMIC DNA]</scope>
    <source>
        <strain evidence="4">CECT 7235</strain>
    </source>
</reference>
<dbReference type="InterPro" id="IPR051311">
    <property type="entry name" value="DedA_domain"/>
</dbReference>
<name>A0A3B0MQN9_9RHOB</name>